<sequence>MTIVSAINAPSITKSLFLIDKNIKRKALIKGWNEYSGTDDRTKIQLIAENIDVEAFSDRGYFRCLVNIREKLEKLNINIECYGSCENVYPSPMIEAMGYGIKAYRLQMGQRATNSNLVCIFDHEPRLKLATVADQELFYKRWLGSIA</sequence>
<name>A0ABV0A2G7_9HYPH</name>
<protein>
    <submittedName>
        <fullName evidence="1">Uncharacterized protein</fullName>
    </submittedName>
</protein>
<gene>
    <name evidence="1" type="ORF">PUR29_26620</name>
</gene>
<reference evidence="1 2" key="1">
    <citation type="journal article" date="2023" name="PLoS ONE">
        <title>Complete genome assembly of Hawai'i environmental nontuberculous mycobacteria reveals unexpected co-isolation with methylobacteria.</title>
        <authorList>
            <person name="Hendrix J."/>
            <person name="Epperson L.E."/>
            <person name="Tong E.I."/>
            <person name="Chan Y.L."/>
            <person name="Hasan N.A."/>
            <person name="Dawrs S.N."/>
            <person name="Norton G.J."/>
            <person name="Virdi R."/>
            <person name="Crooks J.L."/>
            <person name="Chan E.D."/>
            <person name="Honda J.R."/>
            <person name="Strong M."/>
        </authorList>
    </citation>
    <scope>NUCLEOTIDE SEQUENCE [LARGE SCALE GENOMIC DNA]</scope>
    <source>
        <strain evidence="1 2">NJH_HI04-1</strain>
    </source>
</reference>
<organism evidence="1 2">
    <name type="scientific">Methylobacterium ajmalii</name>
    <dbReference type="NCBI Taxonomy" id="2738439"/>
    <lineage>
        <taxon>Bacteria</taxon>
        <taxon>Pseudomonadati</taxon>
        <taxon>Pseudomonadota</taxon>
        <taxon>Alphaproteobacteria</taxon>
        <taxon>Hyphomicrobiales</taxon>
        <taxon>Methylobacteriaceae</taxon>
        <taxon>Methylobacterium</taxon>
    </lineage>
</organism>
<dbReference type="EMBL" id="JAQYXP010000003">
    <property type="protein sequence ID" value="MEN3237085.1"/>
    <property type="molecule type" value="Genomic_DNA"/>
</dbReference>
<dbReference type="Proteomes" id="UP001407347">
    <property type="component" value="Unassembled WGS sequence"/>
</dbReference>
<comment type="caution">
    <text evidence="1">The sequence shown here is derived from an EMBL/GenBank/DDBJ whole genome shotgun (WGS) entry which is preliminary data.</text>
</comment>
<proteinExistence type="predicted"/>
<evidence type="ECO:0000313" key="1">
    <source>
        <dbReference type="EMBL" id="MEN3237085.1"/>
    </source>
</evidence>
<keyword evidence="2" id="KW-1185">Reference proteome</keyword>
<accession>A0ABV0A2G7</accession>
<evidence type="ECO:0000313" key="2">
    <source>
        <dbReference type="Proteomes" id="UP001407347"/>
    </source>
</evidence>
<dbReference type="RefSeq" id="WP_346013322.1">
    <property type="nucleotide sequence ID" value="NZ_JAQYXP010000003.1"/>
</dbReference>